<keyword evidence="3" id="KW-0813">Transport</keyword>
<feature type="transmembrane region" description="Helical" evidence="12">
    <location>
        <begin position="273"/>
        <end position="291"/>
    </location>
</feature>
<evidence type="ECO:0000256" key="3">
    <source>
        <dbReference type="ARBA" id="ARBA00022448"/>
    </source>
</evidence>
<dbReference type="Pfam" id="PF00999">
    <property type="entry name" value="Na_H_Exchanger"/>
    <property type="match status" value="1"/>
</dbReference>
<evidence type="ECO:0000256" key="11">
    <source>
        <dbReference type="ARBA" id="ARBA00023201"/>
    </source>
</evidence>
<reference evidence="14 15" key="1">
    <citation type="submission" date="2023-09" db="EMBL/GenBank/DDBJ databases">
        <authorList>
            <person name="Rey-Velasco X."/>
        </authorList>
    </citation>
    <scope>NUCLEOTIDE SEQUENCE [LARGE SCALE GENOMIC DNA]</scope>
    <source>
        <strain evidence="14 15">W311</strain>
    </source>
</reference>
<feature type="transmembrane region" description="Helical" evidence="12">
    <location>
        <begin position="35"/>
        <end position="55"/>
    </location>
</feature>
<sequence length="416" mass="43895">MNDSALENLDFTSLGAILFVASLVAIMMHRVKLPYSVGLTVAGIGLALLPVQVPMALTPDLIFFVLLPPLVFEAAIQIPWRPFRRELPLLLALVLPGVTLAAAVVAGGMHWLVGWSWLGAAFFGVLIAATDPVAVIATFKTMRVERRLHLLVESESLLNDGVAAVGFAILVSIAAGGSAAPAEIGIELVRNIAGAIAAGAATALPLILIAGRTRDRLVEITLTMLIAYGSFLLAEHFHCSGVLATLTAGLIVGNYGFLGSISEDGRQGVRNHWEFVAFLINSVIFILIGGRETQMPILAVIEAAGTATLLSLAGRAVAVYPVMMAFAKTRLRVPWKYKHVLFWGGLRGALALALALALPASVPERGTIITVAFAVVAFSIFVQGLSIPWVIEKLGLITTSGEADLGSARIAETDRG</sequence>
<keyword evidence="11" id="KW-0739">Sodium transport</keyword>
<evidence type="ECO:0000256" key="12">
    <source>
        <dbReference type="SAM" id="Phobius"/>
    </source>
</evidence>
<evidence type="ECO:0000256" key="6">
    <source>
        <dbReference type="ARBA" id="ARBA00022692"/>
    </source>
</evidence>
<comment type="similarity">
    <text evidence="2">Belongs to the monovalent cation:proton antiporter 1 (CPA1) transporter (TC 2.A.36) family.</text>
</comment>
<feature type="transmembrane region" description="Helical" evidence="12">
    <location>
        <begin position="217"/>
        <end position="234"/>
    </location>
</feature>
<feature type="transmembrane region" description="Helical" evidence="12">
    <location>
        <begin position="240"/>
        <end position="261"/>
    </location>
</feature>
<keyword evidence="4" id="KW-0050">Antiport</keyword>
<evidence type="ECO:0000313" key="15">
    <source>
        <dbReference type="Proteomes" id="UP001302249"/>
    </source>
</evidence>
<evidence type="ECO:0000256" key="9">
    <source>
        <dbReference type="ARBA" id="ARBA00023065"/>
    </source>
</evidence>
<evidence type="ECO:0000256" key="2">
    <source>
        <dbReference type="ARBA" id="ARBA00007367"/>
    </source>
</evidence>
<feature type="transmembrane region" description="Helical" evidence="12">
    <location>
        <begin position="157"/>
        <end position="180"/>
    </location>
</feature>
<keyword evidence="7 12" id="KW-1133">Transmembrane helix</keyword>
<evidence type="ECO:0000256" key="1">
    <source>
        <dbReference type="ARBA" id="ARBA00004651"/>
    </source>
</evidence>
<keyword evidence="9" id="KW-0406">Ion transport</keyword>
<keyword evidence="10 12" id="KW-0472">Membrane</keyword>
<feature type="transmembrane region" description="Helical" evidence="12">
    <location>
        <begin position="192"/>
        <end position="210"/>
    </location>
</feature>
<evidence type="ECO:0000259" key="13">
    <source>
        <dbReference type="Pfam" id="PF00999"/>
    </source>
</evidence>
<evidence type="ECO:0000256" key="8">
    <source>
        <dbReference type="ARBA" id="ARBA00023053"/>
    </source>
</evidence>
<dbReference type="Proteomes" id="UP001302249">
    <property type="component" value="Chromosome"/>
</dbReference>
<dbReference type="EMBL" id="CP135076">
    <property type="protein sequence ID" value="WNO53843.1"/>
    <property type="molecule type" value="Genomic_DNA"/>
</dbReference>
<dbReference type="PANTHER" id="PTHR10110">
    <property type="entry name" value="SODIUM/HYDROGEN EXCHANGER"/>
    <property type="match status" value="1"/>
</dbReference>
<dbReference type="PANTHER" id="PTHR10110:SF195">
    <property type="entry name" value="NA(+)_H(+) ANTIPORTER NHAS2"/>
    <property type="match status" value="1"/>
</dbReference>
<comment type="subcellular location">
    <subcellularLocation>
        <location evidence="1">Cell membrane</location>
        <topology evidence="1">Multi-pass membrane protein</topology>
    </subcellularLocation>
</comment>
<dbReference type="Gene3D" id="6.10.140.1330">
    <property type="match status" value="1"/>
</dbReference>
<organism evidence="14 15">
    <name type="scientific">Stakelama saccharophila</name>
    <dbReference type="NCBI Taxonomy" id="3075605"/>
    <lineage>
        <taxon>Bacteria</taxon>
        <taxon>Pseudomonadati</taxon>
        <taxon>Pseudomonadota</taxon>
        <taxon>Alphaproteobacteria</taxon>
        <taxon>Sphingomonadales</taxon>
        <taxon>Sphingomonadaceae</taxon>
        <taxon>Stakelama</taxon>
    </lineage>
</organism>
<evidence type="ECO:0000256" key="5">
    <source>
        <dbReference type="ARBA" id="ARBA00022475"/>
    </source>
</evidence>
<evidence type="ECO:0000256" key="10">
    <source>
        <dbReference type="ARBA" id="ARBA00023136"/>
    </source>
</evidence>
<keyword evidence="15" id="KW-1185">Reference proteome</keyword>
<keyword evidence="8" id="KW-0915">Sodium</keyword>
<proteinExistence type="inferred from homology"/>
<evidence type="ECO:0000313" key="14">
    <source>
        <dbReference type="EMBL" id="WNO53843.1"/>
    </source>
</evidence>
<keyword evidence="5" id="KW-1003">Cell membrane</keyword>
<dbReference type="RefSeq" id="WP_313915696.1">
    <property type="nucleotide sequence ID" value="NZ_CP135076.1"/>
</dbReference>
<feature type="transmembrane region" description="Helical" evidence="12">
    <location>
        <begin position="340"/>
        <end position="362"/>
    </location>
</feature>
<evidence type="ECO:0000256" key="4">
    <source>
        <dbReference type="ARBA" id="ARBA00022449"/>
    </source>
</evidence>
<accession>A0ABZ0BAG0</accession>
<dbReference type="InterPro" id="IPR006153">
    <property type="entry name" value="Cation/H_exchanger_TM"/>
</dbReference>
<feature type="domain" description="Cation/H+ exchanger transmembrane" evidence="13">
    <location>
        <begin position="19"/>
        <end position="392"/>
    </location>
</feature>
<feature type="transmembrane region" description="Helical" evidence="12">
    <location>
        <begin position="87"/>
        <end position="109"/>
    </location>
</feature>
<dbReference type="InterPro" id="IPR018422">
    <property type="entry name" value="Cation/H_exchanger_CPA1"/>
</dbReference>
<evidence type="ECO:0000256" key="7">
    <source>
        <dbReference type="ARBA" id="ARBA00022989"/>
    </source>
</evidence>
<feature type="transmembrane region" description="Helical" evidence="12">
    <location>
        <begin position="61"/>
        <end position="80"/>
    </location>
</feature>
<protein>
    <submittedName>
        <fullName evidence="14">Cation:proton antiporter</fullName>
    </submittedName>
</protein>
<feature type="transmembrane region" description="Helical" evidence="12">
    <location>
        <begin position="297"/>
        <end position="320"/>
    </location>
</feature>
<name>A0ABZ0BAG0_9SPHN</name>
<gene>
    <name evidence="14" type="ORF">RPR59_00865</name>
</gene>
<feature type="transmembrane region" description="Helical" evidence="12">
    <location>
        <begin position="115"/>
        <end position="137"/>
    </location>
</feature>
<feature type="transmembrane region" description="Helical" evidence="12">
    <location>
        <begin position="368"/>
        <end position="391"/>
    </location>
</feature>
<feature type="transmembrane region" description="Helical" evidence="12">
    <location>
        <begin position="12"/>
        <end position="28"/>
    </location>
</feature>
<keyword evidence="6 12" id="KW-0812">Transmembrane</keyword>